<dbReference type="RefSeq" id="WP_130182162.1">
    <property type="nucleotide sequence ID" value="NZ_CP035945.1"/>
</dbReference>
<gene>
    <name evidence="1" type="ORF">PMF13cell1_04465</name>
</gene>
<dbReference type="KEGG" id="bpro:PMF13cell1_04465"/>
<dbReference type="Proteomes" id="UP000289794">
    <property type="component" value="Chromosome"/>
</dbReference>
<name>A0A4P6M337_9FIRM</name>
<proteinExistence type="predicted"/>
<sequence>MADILRSGGVVLPAPVSISVNDEIIWTSDTGRTMDGTMVGDPVANKKTVSIKWGVLPESDAALIKRTLVAGFFPFTFRDDGINVTIEVYRGTISKEQIGRLGDGIFWYRSVTVDIIQR</sequence>
<dbReference type="EMBL" id="CP035945">
    <property type="protein sequence ID" value="QBE98896.1"/>
    <property type="molecule type" value="Genomic_DNA"/>
</dbReference>
<organism evidence="1 2">
    <name type="scientific">Blautia producta</name>
    <dbReference type="NCBI Taxonomy" id="33035"/>
    <lineage>
        <taxon>Bacteria</taxon>
        <taxon>Bacillati</taxon>
        <taxon>Bacillota</taxon>
        <taxon>Clostridia</taxon>
        <taxon>Lachnospirales</taxon>
        <taxon>Lachnospiraceae</taxon>
        <taxon>Blautia</taxon>
    </lineage>
</organism>
<protein>
    <submittedName>
        <fullName evidence="1">Uncharacterized protein</fullName>
    </submittedName>
</protein>
<accession>A0A4P6M337</accession>
<evidence type="ECO:0000313" key="2">
    <source>
        <dbReference type="Proteomes" id="UP000289794"/>
    </source>
</evidence>
<evidence type="ECO:0000313" key="1">
    <source>
        <dbReference type="EMBL" id="QBE98896.1"/>
    </source>
</evidence>
<dbReference type="AlphaFoldDB" id="A0A4P6M337"/>
<reference evidence="1 2" key="1">
    <citation type="submission" date="2019-01" db="EMBL/GenBank/DDBJ databases">
        <title>PMF-metabolizing Aryl O-demethylase.</title>
        <authorList>
            <person name="Kim M."/>
        </authorList>
    </citation>
    <scope>NUCLEOTIDE SEQUENCE [LARGE SCALE GENOMIC DNA]</scope>
    <source>
        <strain evidence="1 2">PMF1</strain>
    </source>
</reference>